<dbReference type="Proteomes" id="UP000335636">
    <property type="component" value="Unassembled WGS sequence"/>
</dbReference>
<sequence>MSGTQPLGPTGIPGFPVLSGKPELECAIPREGAPSSAGEREGWRKGPRQRPSLEEKELPANEEPADCTLTCWAGTAQGPQDCRLPKGC</sequence>
<name>A0A5E4A7C3_MARMO</name>
<accession>A0A5E4A7C3</accession>
<gene>
    <name evidence="2" type="ORF">GHT09_019039</name>
    <name evidence="3" type="ORF">MONAX_5E017078</name>
</gene>
<dbReference type="EMBL" id="WJEC01008753">
    <property type="protein sequence ID" value="KAF7460631.1"/>
    <property type="molecule type" value="Genomic_DNA"/>
</dbReference>
<evidence type="ECO:0000313" key="4">
    <source>
        <dbReference type="Proteomes" id="UP000335636"/>
    </source>
</evidence>
<reference evidence="3 4" key="1">
    <citation type="submission" date="2019-04" db="EMBL/GenBank/DDBJ databases">
        <authorList>
            <person name="Alioto T."/>
            <person name="Alioto T."/>
        </authorList>
    </citation>
    <scope>NUCLEOTIDE SEQUENCE [LARGE SCALE GENOMIC DNA]</scope>
</reference>
<organism evidence="3 4">
    <name type="scientific">Marmota monax</name>
    <name type="common">Woodchuck</name>
    <dbReference type="NCBI Taxonomy" id="9995"/>
    <lineage>
        <taxon>Eukaryota</taxon>
        <taxon>Metazoa</taxon>
        <taxon>Chordata</taxon>
        <taxon>Craniata</taxon>
        <taxon>Vertebrata</taxon>
        <taxon>Euteleostomi</taxon>
        <taxon>Mammalia</taxon>
        <taxon>Eutheria</taxon>
        <taxon>Euarchontoglires</taxon>
        <taxon>Glires</taxon>
        <taxon>Rodentia</taxon>
        <taxon>Sciuromorpha</taxon>
        <taxon>Sciuridae</taxon>
        <taxon>Xerinae</taxon>
        <taxon>Marmotini</taxon>
        <taxon>Marmota</taxon>
    </lineage>
</organism>
<reference evidence="2" key="2">
    <citation type="submission" date="2020-08" db="EMBL/GenBank/DDBJ databases">
        <authorList>
            <person name="Shumante A."/>
            <person name="Zimin A.V."/>
            <person name="Puiu D."/>
            <person name="Salzberg S.L."/>
        </authorList>
    </citation>
    <scope>NUCLEOTIDE SEQUENCE</scope>
    <source>
        <strain evidence="2">WC2-LM</strain>
        <tissue evidence="2">Liver</tissue>
    </source>
</reference>
<dbReference type="EMBL" id="CABDUW010000025">
    <property type="protein sequence ID" value="VTJ53163.1"/>
    <property type="molecule type" value="Genomic_DNA"/>
</dbReference>
<evidence type="ECO:0000313" key="3">
    <source>
        <dbReference type="EMBL" id="VTJ53163.1"/>
    </source>
</evidence>
<evidence type="ECO:0000313" key="2">
    <source>
        <dbReference type="EMBL" id="KAF7460631.1"/>
    </source>
</evidence>
<feature type="region of interest" description="Disordered" evidence="1">
    <location>
        <begin position="1"/>
        <end position="62"/>
    </location>
</feature>
<keyword evidence="4" id="KW-1185">Reference proteome</keyword>
<dbReference type="AlphaFoldDB" id="A0A5E4A7C3"/>
<dbReference type="Proteomes" id="UP000662637">
    <property type="component" value="Unassembled WGS sequence"/>
</dbReference>
<evidence type="ECO:0000256" key="1">
    <source>
        <dbReference type="SAM" id="MobiDB-lite"/>
    </source>
</evidence>
<proteinExistence type="predicted"/>
<protein>
    <submittedName>
        <fullName evidence="3">Uncharacterized protein</fullName>
    </submittedName>
</protein>